<comment type="caution">
    <text evidence="3">The sequence shown here is derived from an EMBL/GenBank/DDBJ whole genome shotgun (WGS) entry which is preliminary data.</text>
</comment>
<evidence type="ECO:0000256" key="1">
    <source>
        <dbReference type="SAM" id="MobiDB-lite"/>
    </source>
</evidence>
<sequence>MPISNAAVALAQRLPFLRQRRGRAISISVFCFLLVVLARFIYYHYISPSKLSKDGRRLTSRSGAARSSRDKKKHSSSGHDKSSSSSSSKKKRADPALPTVLMLVGINGSGKSFWASRYVAIVHKSYLIISSDAIRSRLTGTIDNYAHEDEVEAELLKELQHTLELRRSCILDDCQHNLSAEFRAKVKAIAAQEKANCVVKLFSVKPSYAMARIQGAVEEGMVRYVPTMLELERQIEELAAFEKMYRDDGWVEN</sequence>
<protein>
    <recommendedName>
        <fullName evidence="5">Zeta toxin domain-containing protein</fullName>
    </recommendedName>
</protein>
<feature type="region of interest" description="Disordered" evidence="1">
    <location>
        <begin position="52"/>
        <end position="93"/>
    </location>
</feature>
<reference evidence="3 4" key="1">
    <citation type="journal article" date="2015" name="PLoS Pathog.">
        <title>Leptomonas seymouri: Adaptations to the Dixenous Life Cycle Analyzed by Genome Sequencing, Transcriptome Profiling and Co-infection with Leishmania donovani.</title>
        <authorList>
            <person name="Kraeva N."/>
            <person name="Butenko A."/>
            <person name="Hlavacova J."/>
            <person name="Kostygov A."/>
            <person name="Myskova J."/>
            <person name="Grybchuk D."/>
            <person name="Lestinova T."/>
            <person name="Votypka J."/>
            <person name="Volf P."/>
            <person name="Opperdoes F."/>
            <person name="Flegontov P."/>
            <person name="Lukes J."/>
            <person name="Yurchenko V."/>
        </authorList>
    </citation>
    <scope>NUCLEOTIDE SEQUENCE [LARGE SCALE GENOMIC DNA]</scope>
    <source>
        <strain evidence="3 4">ATCC 30220</strain>
    </source>
</reference>
<proteinExistence type="predicted"/>
<dbReference type="Pfam" id="PF13671">
    <property type="entry name" value="AAA_33"/>
    <property type="match status" value="1"/>
</dbReference>
<dbReference type="Gene3D" id="3.40.50.300">
    <property type="entry name" value="P-loop containing nucleotide triphosphate hydrolases"/>
    <property type="match status" value="1"/>
</dbReference>
<keyword evidence="2" id="KW-0472">Membrane</keyword>
<evidence type="ECO:0008006" key="5">
    <source>
        <dbReference type="Google" id="ProtNLM"/>
    </source>
</evidence>
<dbReference type="SUPFAM" id="SSF52540">
    <property type="entry name" value="P-loop containing nucleoside triphosphate hydrolases"/>
    <property type="match status" value="1"/>
</dbReference>
<evidence type="ECO:0000256" key="2">
    <source>
        <dbReference type="SAM" id="Phobius"/>
    </source>
</evidence>
<gene>
    <name evidence="3" type="ORF">ABL78_5021</name>
</gene>
<dbReference type="OrthoDB" id="445357at2759"/>
<keyword evidence="4" id="KW-1185">Reference proteome</keyword>
<dbReference type="EMBL" id="LJSK01000158">
    <property type="protein sequence ID" value="KPI85937.1"/>
    <property type="molecule type" value="Genomic_DNA"/>
</dbReference>
<dbReference type="InterPro" id="IPR027417">
    <property type="entry name" value="P-loop_NTPase"/>
</dbReference>
<evidence type="ECO:0000313" key="3">
    <source>
        <dbReference type="EMBL" id="KPI85937.1"/>
    </source>
</evidence>
<name>A0A0N0P5F6_LEPSE</name>
<dbReference type="OMA" id="DDCQHNL"/>
<keyword evidence="2" id="KW-1133">Transmembrane helix</keyword>
<dbReference type="AlphaFoldDB" id="A0A0N0P5F6"/>
<keyword evidence="2" id="KW-0812">Transmembrane</keyword>
<evidence type="ECO:0000313" key="4">
    <source>
        <dbReference type="Proteomes" id="UP000038009"/>
    </source>
</evidence>
<feature type="transmembrane region" description="Helical" evidence="2">
    <location>
        <begin position="24"/>
        <end position="45"/>
    </location>
</feature>
<organism evidence="3 4">
    <name type="scientific">Leptomonas seymouri</name>
    <dbReference type="NCBI Taxonomy" id="5684"/>
    <lineage>
        <taxon>Eukaryota</taxon>
        <taxon>Discoba</taxon>
        <taxon>Euglenozoa</taxon>
        <taxon>Kinetoplastea</taxon>
        <taxon>Metakinetoplastina</taxon>
        <taxon>Trypanosomatida</taxon>
        <taxon>Trypanosomatidae</taxon>
        <taxon>Leishmaniinae</taxon>
        <taxon>Leptomonas</taxon>
    </lineage>
</organism>
<dbReference type="Proteomes" id="UP000038009">
    <property type="component" value="Unassembled WGS sequence"/>
</dbReference>
<accession>A0A0N0P5F6</accession>
<dbReference type="VEuPathDB" id="TriTrypDB:Lsey_0158_0220"/>